<evidence type="ECO:0000313" key="2">
    <source>
        <dbReference type="Proteomes" id="UP001159363"/>
    </source>
</evidence>
<dbReference type="Proteomes" id="UP001159363">
    <property type="component" value="Chromosome 2"/>
</dbReference>
<keyword evidence="2" id="KW-1185">Reference proteome</keyword>
<reference evidence="1 2" key="1">
    <citation type="submission" date="2023-02" db="EMBL/GenBank/DDBJ databases">
        <title>LHISI_Scaffold_Assembly.</title>
        <authorList>
            <person name="Stuart O.P."/>
            <person name="Cleave R."/>
            <person name="Magrath M.J.L."/>
            <person name="Mikheyev A.S."/>
        </authorList>
    </citation>
    <scope>NUCLEOTIDE SEQUENCE [LARGE SCALE GENOMIC DNA]</scope>
    <source>
        <strain evidence="1">Daus_M_001</strain>
        <tissue evidence="1">Leg muscle</tissue>
    </source>
</reference>
<proteinExistence type="predicted"/>
<sequence>MSLNAWAICPVAAGGLEVKAGEDKKMLNVRRILAVLPESLNVGEVRQFDPSLVIVHSACGTCLSGQGGCTLASVVVGWTTYCKVPLVCYKCQHFDKHTVHCKVEKPTCGCCGEEGHDFCRCPKHKGGSHGPMDHRVTSKDCTVMKRAMATKIDLQKSTSVMTELNALLLENIVDVSLVQGPYSSKSKFAGLTGLRSSVGEHPMAGVMVKNPALDVFVLKHLSYTHHESVQISTSGKSILHELSGKRVILCADVNAMGQLWHSLIFEHSKGERLTEFIVANNLYVKHLAGQLSTFISDAHGTESNIYVALTFPSAA</sequence>
<accession>A0ABQ9I9S4</accession>
<protein>
    <submittedName>
        <fullName evidence="1">Uncharacterized protein</fullName>
    </submittedName>
</protein>
<dbReference type="EMBL" id="JARBHB010000002">
    <property type="protein sequence ID" value="KAJ8893417.1"/>
    <property type="molecule type" value="Genomic_DNA"/>
</dbReference>
<evidence type="ECO:0000313" key="1">
    <source>
        <dbReference type="EMBL" id="KAJ8893417.1"/>
    </source>
</evidence>
<gene>
    <name evidence="1" type="ORF">PR048_006008</name>
</gene>
<dbReference type="SUPFAM" id="SSF56219">
    <property type="entry name" value="DNase I-like"/>
    <property type="match status" value="1"/>
</dbReference>
<organism evidence="1 2">
    <name type="scientific">Dryococelus australis</name>
    <dbReference type="NCBI Taxonomy" id="614101"/>
    <lineage>
        <taxon>Eukaryota</taxon>
        <taxon>Metazoa</taxon>
        <taxon>Ecdysozoa</taxon>
        <taxon>Arthropoda</taxon>
        <taxon>Hexapoda</taxon>
        <taxon>Insecta</taxon>
        <taxon>Pterygota</taxon>
        <taxon>Neoptera</taxon>
        <taxon>Polyneoptera</taxon>
        <taxon>Phasmatodea</taxon>
        <taxon>Verophasmatodea</taxon>
        <taxon>Anareolatae</taxon>
        <taxon>Phasmatidae</taxon>
        <taxon>Eurycanthinae</taxon>
        <taxon>Dryococelus</taxon>
    </lineage>
</organism>
<dbReference type="InterPro" id="IPR036691">
    <property type="entry name" value="Endo/exonu/phosph_ase_sf"/>
</dbReference>
<comment type="caution">
    <text evidence="1">The sequence shown here is derived from an EMBL/GenBank/DDBJ whole genome shotgun (WGS) entry which is preliminary data.</text>
</comment>
<name>A0ABQ9I9S4_9NEOP</name>
<dbReference type="Gene3D" id="3.60.10.10">
    <property type="entry name" value="Endonuclease/exonuclease/phosphatase"/>
    <property type="match status" value="1"/>
</dbReference>